<evidence type="ECO:0000313" key="5">
    <source>
        <dbReference type="Proteomes" id="UP001428290"/>
    </source>
</evidence>
<dbReference type="Pfam" id="PF16861">
    <property type="entry name" value="Carbam_trans_C"/>
    <property type="match status" value="1"/>
</dbReference>
<comment type="similarity">
    <text evidence="1">Belongs to the NodU/CmcH family.</text>
</comment>
<proteinExistence type="inferred from homology"/>
<dbReference type="InterPro" id="IPR003696">
    <property type="entry name" value="Carbtransf_dom"/>
</dbReference>
<gene>
    <name evidence="4" type="primary">novN</name>
    <name evidence="4" type="ORF">Hgul01_05307</name>
</gene>
<dbReference type="PANTHER" id="PTHR34847:SF1">
    <property type="entry name" value="NODULATION PROTEIN U"/>
    <property type="match status" value="1"/>
</dbReference>
<feature type="domain" description="Carbamoyltransferase" evidence="2">
    <location>
        <begin position="3"/>
        <end position="372"/>
    </location>
</feature>
<dbReference type="Proteomes" id="UP001428290">
    <property type="component" value="Unassembled WGS sequence"/>
</dbReference>
<dbReference type="Gene3D" id="3.90.870.20">
    <property type="entry name" value="Carbamoyltransferase, C-terminal domain"/>
    <property type="match status" value="1"/>
</dbReference>
<dbReference type="Pfam" id="PF02543">
    <property type="entry name" value="Carbam_trans_N"/>
    <property type="match status" value="1"/>
</dbReference>
<comment type="caution">
    <text evidence="4">The sequence shown here is derived from an EMBL/GenBank/DDBJ whole genome shotgun (WGS) entry which is preliminary data.</text>
</comment>
<dbReference type="InterPro" id="IPR031730">
    <property type="entry name" value="Carbam_trans_C"/>
</dbReference>
<dbReference type="EMBL" id="BAABRU010000054">
    <property type="protein sequence ID" value="GAA5531482.1"/>
    <property type="molecule type" value="Genomic_DNA"/>
</dbReference>
<evidence type="ECO:0000259" key="2">
    <source>
        <dbReference type="Pfam" id="PF02543"/>
    </source>
</evidence>
<dbReference type="SUPFAM" id="SSF53067">
    <property type="entry name" value="Actin-like ATPase domain"/>
    <property type="match status" value="1"/>
</dbReference>
<keyword evidence="5" id="KW-1185">Reference proteome</keyword>
<protein>
    <submittedName>
        <fullName evidence="4">Decarbamoylnovobiocin carbamoyltransferase</fullName>
    </submittedName>
</protein>
<reference evidence="4 5" key="1">
    <citation type="submission" date="2024-02" db="EMBL/GenBank/DDBJ databases">
        <title>Herpetosiphon gulosus NBRC 112829.</title>
        <authorList>
            <person name="Ichikawa N."/>
            <person name="Katano-Makiyama Y."/>
            <person name="Hidaka K."/>
        </authorList>
    </citation>
    <scope>NUCLEOTIDE SEQUENCE [LARGE SCALE GENOMIC DNA]</scope>
    <source>
        <strain evidence="4 5">NBRC 112829</strain>
    </source>
</reference>
<evidence type="ECO:0000256" key="1">
    <source>
        <dbReference type="ARBA" id="ARBA00006129"/>
    </source>
</evidence>
<dbReference type="RefSeq" id="WP_345725036.1">
    <property type="nucleotide sequence ID" value="NZ_BAABRU010000054.1"/>
</dbReference>
<dbReference type="CDD" id="cd24098">
    <property type="entry name" value="ASKHA_NBD_TobZ_N"/>
    <property type="match status" value="1"/>
</dbReference>
<feature type="domain" description="Carbamoyltransferase C-terminal" evidence="3">
    <location>
        <begin position="422"/>
        <end position="591"/>
    </location>
</feature>
<name>A0ABP9X7W4_9CHLR</name>
<dbReference type="InterPro" id="IPR051338">
    <property type="entry name" value="NodU/CmcH_Carbamoyltrnsfr"/>
</dbReference>
<organism evidence="4 5">
    <name type="scientific">Herpetosiphon gulosus</name>
    <dbReference type="NCBI Taxonomy" id="1973496"/>
    <lineage>
        <taxon>Bacteria</taxon>
        <taxon>Bacillati</taxon>
        <taxon>Chloroflexota</taxon>
        <taxon>Chloroflexia</taxon>
        <taxon>Herpetosiphonales</taxon>
        <taxon>Herpetosiphonaceae</taxon>
        <taxon>Herpetosiphon</taxon>
    </lineage>
</organism>
<evidence type="ECO:0000259" key="3">
    <source>
        <dbReference type="Pfam" id="PF16861"/>
    </source>
</evidence>
<dbReference type="PANTHER" id="PTHR34847">
    <property type="entry name" value="NODULATION PROTEIN U"/>
    <property type="match status" value="1"/>
</dbReference>
<dbReference type="InterPro" id="IPR043129">
    <property type="entry name" value="ATPase_NBD"/>
</dbReference>
<dbReference type="Gene3D" id="3.30.420.40">
    <property type="match status" value="2"/>
</dbReference>
<sequence>MYVLGLSRHHDSSAALLKDGQIIAFVEEERFNRKKHYGGFPALAAQYCLDAAGITLGDVDHVAYFWQRWDELRYAAKHFVRYFPGTLAALRGASGMANKGLLSTITSDGVQRHHDDYDVGGAVLLHLKRTFTLRQTLSEALTYQGPTKFKIHLVDHHLAHAASTYYISPFENAAILSVDGLGSDGTSTFLGIGHQNTIQEIRRVKFPHSLGAFYSMVTGYLGFYPTKDEGKVMGLAPYGTAKYVDAFRKMIQFGPDGTYELDLSWFEHHLTGRHTVSKKFIETFGPPRPKTKDPVPQHYADIAYALQVTLEEVGLHIARWLHQETGLSRLCVAGGVALNSVMNGRILLETPFTEFFAQPAASDDGTALGAALYVSNQILNQPRPTGNYIYLGPSFSPSEIEAALQRHGVRYTQPHDIAHHTAQKLTEGLIIGWFQGRMECGPRALGNRTILADPRSHDSKPRINEKIKHREPFRPFAPSALEERAGDYFVSDYPSPVMLLVFDVLEDQRDKLPAITHVDGTARVQTVSYDDNPEYWTLIKHFEALTGVGIVVNTSFNDNDEPIVCTPDDAIRCFLKTDLDGLAIGPFYVEKQVREQYMRDPHNIGISQ</sequence>
<accession>A0ABP9X7W4</accession>
<dbReference type="InterPro" id="IPR038152">
    <property type="entry name" value="Carbam_trans_C_sf"/>
</dbReference>
<evidence type="ECO:0000313" key="4">
    <source>
        <dbReference type="EMBL" id="GAA5531482.1"/>
    </source>
</evidence>